<keyword evidence="7" id="KW-1185">Reference proteome</keyword>
<evidence type="ECO:0000256" key="1">
    <source>
        <dbReference type="ARBA" id="ARBA00004141"/>
    </source>
</evidence>
<reference evidence="6" key="1">
    <citation type="submission" date="2022-07" db="EMBL/GenBank/DDBJ databases">
        <title>Phylogenomic reconstructions and comparative analyses of Kickxellomycotina fungi.</title>
        <authorList>
            <person name="Reynolds N.K."/>
            <person name="Stajich J.E."/>
            <person name="Barry K."/>
            <person name="Grigoriev I.V."/>
            <person name="Crous P."/>
            <person name="Smith M.E."/>
        </authorList>
    </citation>
    <scope>NUCLEOTIDE SEQUENCE</scope>
    <source>
        <strain evidence="6">BCRC 34489</strain>
    </source>
</reference>
<keyword evidence="3 5" id="KW-1133">Transmembrane helix</keyword>
<feature type="transmembrane region" description="Helical" evidence="5">
    <location>
        <begin position="12"/>
        <end position="29"/>
    </location>
</feature>
<evidence type="ECO:0000313" key="7">
    <source>
        <dbReference type="Proteomes" id="UP001140172"/>
    </source>
</evidence>
<comment type="caution">
    <text evidence="6">The sequence shown here is derived from an EMBL/GenBank/DDBJ whole genome shotgun (WGS) entry which is preliminary data.</text>
</comment>
<evidence type="ECO:0008006" key="8">
    <source>
        <dbReference type="Google" id="ProtNLM"/>
    </source>
</evidence>
<keyword evidence="4 5" id="KW-0472">Membrane</keyword>
<evidence type="ECO:0000256" key="3">
    <source>
        <dbReference type="ARBA" id="ARBA00022989"/>
    </source>
</evidence>
<proteinExistence type="predicted"/>
<sequence>MMPRYHSPLAQVLIMSCVCFLCPGMFNALNGLGGAGQLDTHTTNNANTALYATFCIFSIAGGGIVNVFGVRYTTALSCLTYALYTGSYVYHGNTGSDVLTIVAGGVLGIGAGILWTAQGVIMVSYPADAEKGKFISIFWVIFNLGGLIGGILPFAINFYHSGSLTSSVYVLFVILECLGAMAAMFLVPPSVVVRDDGSHATLSKSQSPGHESIEVLKLFTNKWMLLLLPMSFTSNFFYSYQFSQYNGAIFTLRTRAFNNLLYWASQIIGSYALSLLLDFPRWSRRKRGLWSVGFMAVSFNVVWACTFVVQRRYTRGGGSTDYPGGLVDFLDAPRAAGPVALYFFMGMVDSWYQNIAYWIIGALTSDAHITARYVGFYKGIQSLGAAVSWQIGARDIPFMNQLIGNWALLYE</sequence>
<dbReference type="PANTHER" id="PTHR23294">
    <property type="entry name" value="ET TRANSLATION PRODUCT-RELATED"/>
    <property type="match status" value="1"/>
</dbReference>
<name>A0A9W8HP12_9FUNG</name>
<organism evidence="6 7">
    <name type="scientific">Coemansia interrupta</name>
    <dbReference type="NCBI Taxonomy" id="1126814"/>
    <lineage>
        <taxon>Eukaryota</taxon>
        <taxon>Fungi</taxon>
        <taxon>Fungi incertae sedis</taxon>
        <taxon>Zoopagomycota</taxon>
        <taxon>Kickxellomycotina</taxon>
        <taxon>Kickxellomycetes</taxon>
        <taxon>Kickxellales</taxon>
        <taxon>Kickxellaceae</taxon>
        <taxon>Coemansia</taxon>
    </lineage>
</organism>
<feature type="transmembrane region" description="Helical" evidence="5">
    <location>
        <begin position="137"/>
        <end position="156"/>
    </location>
</feature>
<dbReference type="EMBL" id="JANBUM010000079">
    <property type="protein sequence ID" value="KAJ2785812.1"/>
    <property type="molecule type" value="Genomic_DNA"/>
</dbReference>
<dbReference type="InterPro" id="IPR010291">
    <property type="entry name" value="Ion_channel_UNC-93"/>
</dbReference>
<dbReference type="Gene3D" id="1.20.1250.20">
    <property type="entry name" value="MFS general substrate transporter like domains"/>
    <property type="match status" value="1"/>
</dbReference>
<dbReference type="OrthoDB" id="196103at2759"/>
<comment type="subcellular location">
    <subcellularLocation>
        <location evidence="1">Membrane</location>
        <topology evidence="1">Multi-pass membrane protein</topology>
    </subcellularLocation>
</comment>
<evidence type="ECO:0000256" key="4">
    <source>
        <dbReference type="ARBA" id="ARBA00023136"/>
    </source>
</evidence>
<feature type="transmembrane region" description="Helical" evidence="5">
    <location>
        <begin position="49"/>
        <end position="68"/>
    </location>
</feature>
<evidence type="ECO:0000256" key="2">
    <source>
        <dbReference type="ARBA" id="ARBA00022692"/>
    </source>
</evidence>
<evidence type="ECO:0000256" key="5">
    <source>
        <dbReference type="SAM" id="Phobius"/>
    </source>
</evidence>
<dbReference type="PANTHER" id="PTHR23294:SF59">
    <property type="entry name" value="UNC93-LIKE PROTEIN C922.05C"/>
    <property type="match status" value="1"/>
</dbReference>
<dbReference type="PROSITE" id="PS51257">
    <property type="entry name" value="PROKAR_LIPOPROTEIN"/>
    <property type="match status" value="1"/>
</dbReference>
<dbReference type="Proteomes" id="UP001140172">
    <property type="component" value="Unassembled WGS sequence"/>
</dbReference>
<accession>A0A9W8HP12</accession>
<dbReference type="SUPFAM" id="SSF103473">
    <property type="entry name" value="MFS general substrate transporter"/>
    <property type="match status" value="1"/>
</dbReference>
<dbReference type="Pfam" id="PF05978">
    <property type="entry name" value="UNC-93"/>
    <property type="match status" value="1"/>
</dbReference>
<feature type="transmembrane region" description="Helical" evidence="5">
    <location>
        <begin position="98"/>
        <end position="125"/>
    </location>
</feature>
<gene>
    <name evidence="6" type="ORF">GGI15_001791</name>
</gene>
<dbReference type="InterPro" id="IPR036259">
    <property type="entry name" value="MFS_trans_sf"/>
</dbReference>
<feature type="transmembrane region" description="Helical" evidence="5">
    <location>
        <begin position="168"/>
        <end position="187"/>
    </location>
</feature>
<evidence type="ECO:0000313" key="6">
    <source>
        <dbReference type="EMBL" id="KAJ2785812.1"/>
    </source>
</evidence>
<feature type="transmembrane region" description="Helical" evidence="5">
    <location>
        <begin position="289"/>
        <end position="309"/>
    </location>
</feature>
<dbReference type="AlphaFoldDB" id="A0A9W8HP12"/>
<feature type="transmembrane region" description="Helical" evidence="5">
    <location>
        <begin position="260"/>
        <end position="277"/>
    </location>
</feature>
<dbReference type="InterPro" id="IPR051617">
    <property type="entry name" value="UNC-93-like_regulator"/>
</dbReference>
<feature type="transmembrane region" description="Helical" evidence="5">
    <location>
        <begin position="223"/>
        <end position="240"/>
    </location>
</feature>
<protein>
    <recommendedName>
        <fullName evidence="8">MFS general substrate transporter</fullName>
    </recommendedName>
</protein>
<keyword evidence="2 5" id="KW-0812">Transmembrane</keyword>
<dbReference type="GO" id="GO:0016020">
    <property type="term" value="C:membrane"/>
    <property type="evidence" value="ECO:0007669"/>
    <property type="project" value="UniProtKB-SubCell"/>
</dbReference>